<evidence type="ECO:0000256" key="1">
    <source>
        <dbReference type="ARBA" id="ARBA00004141"/>
    </source>
</evidence>
<organism evidence="7 8">
    <name type="scientific">Cytospora paraplurivora</name>
    <dbReference type="NCBI Taxonomy" id="2898453"/>
    <lineage>
        <taxon>Eukaryota</taxon>
        <taxon>Fungi</taxon>
        <taxon>Dikarya</taxon>
        <taxon>Ascomycota</taxon>
        <taxon>Pezizomycotina</taxon>
        <taxon>Sordariomycetes</taxon>
        <taxon>Sordariomycetidae</taxon>
        <taxon>Diaporthales</taxon>
        <taxon>Cytosporaceae</taxon>
        <taxon>Cytospora</taxon>
    </lineage>
</organism>
<keyword evidence="4 6" id="KW-1133">Transmembrane helix</keyword>
<name>A0AAN9YGC7_9PEZI</name>
<evidence type="ECO:0000313" key="7">
    <source>
        <dbReference type="EMBL" id="KAK7742345.1"/>
    </source>
</evidence>
<dbReference type="InterPro" id="IPR036259">
    <property type="entry name" value="MFS_trans_sf"/>
</dbReference>
<feature type="transmembrane region" description="Helical" evidence="6">
    <location>
        <begin position="130"/>
        <end position="151"/>
    </location>
</feature>
<gene>
    <name evidence="7" type="ORF">SLS53_004490</name>
</gene>
<reference evidence="7 8" key="1">
    <citation type="journal article" date="2023" name="PLoS ONE">
        <title>Cytospora paraplurivora sp. nov. isolated from orchards with fruit tree decline syndrome in Ontario, Canada.</title>
        <authorList>
            <person name="Ilyukhin E."/>
            <person name="Nguyen H.D.T."/>
            <person name="Castle A.J."/>
            <person name="Ellouze W."/>
        </authorList>
    </citation>
    <scope>NUCLEOTIDE SEQUENCE [LARGE SCALE GENOMIC DNA]</scope>
    <source>
        <strain evidence="7 8">FDS-564</strain>
    </source>
</reference>
<accession>A0AAN9YGC7</accession>
<dbReference type="EMBL" id="JAJSPL020000015">
    <property type="protein sequence ID" value="KAK7742345.1"/>
    <property type="molecule type" value="Genomic_DNA"/>
</dbReference>
<protein>
    <submittedName>
        <fullName evidence="7">Uncharacterized protein</fullName>
    </submittedName>
</protein>
<feature type="transmembrane region" description="Helical" evidence="6">
    <location>
        <begin position="95"/>
        <end position="124"/>
    </location>
</feature>
<evidence type="ECO:0000256" key="5">
    <source>
        <dbReference type="ARBA" id="ARBA00023136"/>
    </source>
</evidence>
<keyword evidence="2" id="KW-0813">Transport</keyword>
<comment type="caution">
    <text evidence="7">The sequence shown here is derived from an EMBL/GenBank/DDBJ whole genome shotgun (WGS) entry which is preliminary data.</text>
</comment>
<feature type="transmembrane region" description="Helical" evidence="6">
    <location>
        <begin position="304"/>
        <end position="322"/>
    </location>
</feature>
<dbReference type="GO" id="GO:0022857">
    <property type="term" value="F:transmembrane transporter activity"/>
    <property type="evidence" value="ECO:0007669"/>
    <property type="project" value="InterPro"/>
</dbReference>
<proteinExistence type="predicted"/>
<feature type="transmembrane region" description="Helical" evidence="6">
    <location>
        <begin position="57"/>
        <end position="74"/>
    </location>
</feature>
<dbReference type="PANTHER" id="PTHR23501">
    <property type="entry name" value="MAJOR FACILITATOR SUPERFAMILY"/>
    <property type="match status" value="1"/>
</dbReference>
<keyword evidence="8" id="KW-1185">Reference proteome</keyword>
<comment type="subcellular location">
    <subcellularLocation>
        <location evidence="1">Membrane</location>
        <topology evidence="1">Multi-pass membrane protein</topology>
    </subcellularLocation>
</comment>
<dbReference type="AlphaFoldDB" id="A0AAN9YGC7"/>
<evidence type="ECO:0000256" key="6">
    <source>
        <dbReference type="SAM" id="Phobius"/>
    </source>
</evidence>
<keyword evidence="3 6" id="KW-0812">Transmembrane</keyword>
<dbReference type="GO" id="GO:0005886">
    <property type="term" value="C:plasma membrane"/>
    <property type="evidence" value="ECO:0007669"/>
    <property type="project" value="TreeGrafter"/>
</dbReference>
<dbReference type="Pfam" id="PF06609">
    <property type="entry name" value="TRI12"/>
    <property type="match status" value="1"/>
</dbReference>
<dbReference type="PANTHER" id="PTHR23501:SF156">
    <property type="entry name" value="TRANSPORTER, PUTATIVE-RELATED"/>
    <property type="match status" value="1"/>
</dbReference>
<evidence type="ECO:0000256" key="2">
    <source>
        <dbReference type="ARBA" id="ARBA00022448"/>
    </source>
</evidence>
<feature type="transmembrane region" description="Helical" evidence="6">
    <location>
        <begin position="21"/>
        <end position="45"/>
    </location>
</feature>
<evidence type="ECO:0000313" key="8">
    <source>
        <dbReference type="Proteomes" id="UP001320245"/>
    </source>
</evidence>
<dbReference type="InterPro" id="IPR010573">
    <property type="entry name" value="MFS_Str1/Tri12-like"/>
</dbReference>
<dbReference type="Proteomes" id="UP001320245">
    <property type="component" value="Unassembled WGS sequence"/>
</dbReference>
<keyword evidence="5 6" id="KW-0472">Membrane</keyword>
<sequence>MALAVMFMRLKTFETSILSRLAKIDWIGMAIFTTGCALVSVPLSWAGVMYPWPSWKTLVPLIIGIFVLISLAIYERYPQEAVFPYRIFKSRTAVLCLLGSFIHGIILPFCALVMFCTGAAAWLVDFVRHYRWVMWAGWVFLSVGTGLFALWNEHHDATTNRAVSNPTPFIMIMESAARRRPSDNGIRRLSATFQVISGIGIGTNFVVPCIPMQASASAADQGLAGGIMVSFRLFGALIGLAIGSTTFNNVYAKAIGGIPIPPALQKFTDPNAAVALIQNLRGLDVSPDVLIAIREAYRVSMKDIFIILAAFGALGFVSSLFVKELSMETDELGDQHYDY</sequence>
<dbReference type="SUPFAM" id="SSF103473">
    <property type="entry name" value="MFS general substrate transporter"/>
    <property type="match status" value="1"/>
</dbReference>
<evidence type="ECO:0000256" key="3">
    <source>
        <dbReference type="ARBA" id="ARBA00022692"/>
    </source>
</evidence>
<evidence type="ECO:0000256" key="4">
    <source>
        <dbReference type="ARBA" id="ARBA00022989"/>
    </source>
</evidence>